<name>D2VNP4_NAEGR</name>
<evidence type="ECO:0000259" key="8">
    <source>
        <dbReference type="PROSITE" id="PS50132"/>
    </source>
</evidence>
<dbReference type="PROSITE" id="PS51257">
    <property type="entry name" value="PROKAR_LIPOPROTEIN"/>
    <property type="match status" value="1"/>
</dbReference>
<feature type="transmembrane region" description="Helical" evidence="6">
    <location>
        <begin position="1144"/>
        <end position="1164"/>
    </location>
</feature>
<evidence type="ECO:0000313" key="11">
    <source>
        <dbReference type="Proteomes" id="UP000006671"/>
    </source>
</evidence>
<evidence type="ECO:0000256" key="1">
    <source>
        <dbReference type="ARBA" id="ARBA00004370"/>
    </source>
</evidence>
<feature type="transmembrane region" description="Helical" evidence="6">
    <location>
        <begin position="1380"/>
        <end position="1403"/>
    </location>
</feature>
<dbReference type="InterPro" id="IPR036305">
    <property type="entry name" value="RGS_sf"/>
</dbReference>
<feature type="transmembrane region" description="Helical" evidence="6">
    <location>
        <begin position="1343"/>
        <end position="1365"/>
    </location>
</feature>
<dbReference type="CDD" id="cd07440">
    <property type="entry name" value="RGS"/>
    <property type="match status" value="1"/>
</dbReference>
<keyword evidence="2 6" id="KW-0812">Transmembrane</keyword>
<feature type="transmembrane region" description="Helical" evidence="6">
    <location>
        <begin position="1244"/>
        <end position="1264"/>
    </location>
</feature>
<dbReference type="SMART" id="SM00315">
    <property type="entry name" value="RGS"/>
    <property type="match status" value="1"/>
</dbReference>
<keyword evidence="11" id="KW-1185">Reference proteome</keyword>
<protein>
    <submittedName>
        <fullName evidence="10">Predicted protein</fullName>
    </submittedName>
</protein>
<evidence type="ECO:0000256" key="4">
    <source>
        <dbReference type="ARBA" id="ARBA00023136"/>
    </source>
</evidence>
<accession>D2VNP4</accession>
<feature type="signal peptide" evidence="7">
    <location>
        <begin position="1"/>
        <end position="26"/>
    </location>
</feature>
<reference evidence="10 11" key="1">
    <citation type="journal article" date="2010" name="Cell">
        <title>The genome of Naegleria gruberi illuminates early eukaryotic versatility.</title>
        <authorList>
            <person name="Fritz-Laylin L.K."/>
            <person name="Prochnik S.E."/>
            <person name="Ginger M.L."/>
            <person name="Dacks J.B."/>
            <person name="Carpenter M.L."/>
            <person name="Field M.C."/>
            <person name="Kuo A."/>
            <person name="Paredez A."/>
            <person name="Chapman J."/>
            <person name="Pham J."/>
            <person name="Shu S."/>
            <person name="Neupane R."/>
            <person name="Cipriano M."/>
            <person name="Mancuso J."/>
            <person name="Tu H."/>
            <person name="Salamov A."/>
            <person name="Lindquist E."/>
            <person name="Shapiro H."/>
            <person name="Lucas S."/>
            <person name="Grigoriev I.V."/>
            <person name="Cande W.Z."/>
            <person name="Fulton C."/>
            <person name="Rokhsar D.S."/>
            <person name="Dawson S.C."/>
        </authorList>
    </citation>
    <scope>NUCLEOTIDE SEQUENCE [LARGE SCALE GENOMIC DNA]</scope>
    <source>
        <strain evidence="10 11">NEG-M</strain>
    </source>
</reference>
<dbReference type="PANTHER" id="PTHR46388">
    <property type="entry name" value="NHL REPEAT-CONTAINING PROTEIN 2"/>
    <property type="match status" value="1"/>
</dbReference>
<dbReference type="VEuPathDB" id="AmoebaDB:NAEGRDRAFT_80662"/>
<organism evidence="11">
    <name type="scientific">Naegleria gruberi</name>
    <name type="common">Amoeba</name>
    <dbReference type="NCBI Taxonomy" id="5762"/>
    <lineage>
        <taxon>Eukaryota</taxon>
        <taxon>Discoba</taxon>
        <taxon>Heterolobosea</taxon>
        <taxon>Tetramitia</taxon>
        <taxon>Eutetramitia</taxon>
        <taxon>Vahlkampfiidae</taxon>
        <taxon>Naegleria</taxon>
    </lineage>
</organism>
<dbReference type="PROSITE" id="PS50221">
    <property type="entry name" value="GAIN_B"/>
    <property type="match status" value="1"/>
</dbReference>
<feature type="transmembrane region" description="Helical" evidence="6">
    <location>
        <begin position="1184"/>
        <end position="1206"/>
    </location>
</feature>
<dbReference type="SUPFAM" id="SSF75011">
    <property type="entry name" value="3-carboxy-cis,cis-mucoante lactonizing enzyme"/>
    <property type="match status" value="1"/>
</dbReference>
<dbReference type="OrthoDB" id="196547at2759"/>
<keyword evidence="4 6" id="KW-0472">Membrane</keyword>
<dbReference type="KEGG" id="ngr:NAEGRDRAFT_80662"/>
<keyword evidence="3 6" id="KW-1133">Transmembrane helix</keyword>
<dbReference type="Pfam" id="PF01825">
    <property type="entry name" value="GPS"/>
    <property type="match status" value="1"/>
</dbReference>
<dbReference type="Gene3D" id="2.120.10.30">
    <property type="entry name" value="TolB, C-terminal domain"/>
    <property type="match status" value="2"/>
</dbReference>
<evidence type="ECO:0000256" key="3">
    <source>
        <dbReference type="ARBA" id="ARBA00022989"/>
    </source>
</evidence>
<dbReference type="InterPro" id="IPR000203">
    <property type="entry name" value="GPS"/>
</dbReference>
<dbReference type="InterPro" id="IPR044926">
    <property type="entry name" value="RGS_subdomain_2"/>
</dbReference>
<dbReference type="InterPro" id="IPR046338">
    <property type="entry name" value="GAIN_dom_sf"/>
</dbReference>
<dbReference type="InParanoid" id="D2VNP4"/>
<dbReference type="RefSeq" id="XP_002674282.1">
    <property type="nucleotide sequence ID" value="XM_002674236.1"/>
</dbReference>
<feature type="transmembrane region" description="Helical" evidence="6">
    <location>
        <begin position="1109"/>
        <end position="1132"/>
    </location>
</feature>
<dbReference type="InterPro" id="IPR016137">
    <property type="entry name" value="RGS"/>
</dbReference>
<dbReference type="EMBL" id="GG738885">
    <property type="protein sequence ID" value="EFC41538.1"/>
    <property type="molecule type" value="Genomic_DNA"/>
</dbReference>
<evidence type="ECO:0000256" key="5">
    <source>
        <dbReference type="ARBA" id="ARBA00023157"/>
    </source>
</evidence>
<feature type="domain" description="GAIN-B" evidence="9">
    <location>
        <begin position="931"/>
        <end position="1103"/>
    </location>
</feature>
<keyword evidence="7" id="KW-0732">Signal</keyword>
<evidence type="ECO:0000256" key="6">
    <source>
        <dbReference type="SAM" id="Phobius"/>
    </source>
</evidence>
<dbReference type="PROSITE" id="PS50132">
    <property type="entry name" value="RGS"/>
    <property type="match status" value="1"/>
</dbReference>
<feature type="chain" id="PRO_5003037754" evidence="7">
    <location>
        <begin position="27"/>
        <end position="1572"/>
    </location>
</feature>
<feature type="transmembrane region" description="Helical" evidence="6">
    <location>
        <begin position="1276"/>
        <end position="1300"/>
    </location>
</feature>
<sequence>MKVFQVACHILLLLACLCMLVTTVHTQTPPNVKYSVSTFAGGNSQLFQQRFGDGFESSMSCLSYIKDIIPTKDGSMYIADASMAAIRKIDNNGIISLVAGNYRKTIPGDGSALSVSVISPFSMVLTQDETIMYIAQGNGCIRKLDIKNGNISTLVGVCGTANFSGDGTSDLNSIRLNNPLGVELSPDETILFIADYGNNRVRQFNISSGFIETIYGGSGYQAQDVLVNGDLLYISEGQNGKVSLMNWRNRTILSPIISSPFFFDKMFKQDNNLYVNALTSIFKYDLSGGSTSQTLLPVIKASSAFFDLNGKLIVAEEQKYIYKFDLTNGTKTTIAGNCKSKIFIGYSSDNQTSVKSTTMYVGTSLIAASRTKPGVLYGLDFERYFLHKFESGYSSIIGGDGRSDDFAALSIGLPAANSSLGVLFGAIDEWNGEVYYAVPSLIMKIDKITGNYVVVVGTTSTSASGYGDGGPLSNAGFGSIADIAIYENKIYVADLGTIRLVDLSSQTISMYFNSTTFKAERLAVDPTDGCIVFYFPSNCTINKILNDGTLITLVGNGTCAIWDTSSNSVIAIQSPLTSLADFFYLSNGDLILSHSRSSIRMLKKSSGFITNIAGTFGVSGYKDGKTSLFSFRLNSLAVDRNDNSIYISDNGNLAIRKLTPYCDDGWILSGNSTDCSPDISIKFDNTITFVDSTVLIAVKYHSNLKSYLTSATYTVLFSNNGVYTNIGNPTIVSTANPMIVSYSLNSEGNFTAVLRISFGGISYSFKTAETIQVMKYENVVTESFLGSISTKDIASIASNSDTYSKASSAVSVLTMVTQALSTVQRNTSDLDQTLKVSTALNVISSQSSVTTSIVSTVSNLISTISSELNQLEVSTLKSSNAIDTTISQVLNAYSNVIVSSNYSSSSVIETLILVSSKSSDEKDSIFKTETPSFIVSVVRNLNSSSYLNDGNTTISTPSDLVREGVSVGSITYFNMEKLASLYSNATELTSNLTDASIISKVSKGSSVNIAKVVELKYILNGQFLQVSNLANPIILSLNVDSKILSSVQNNSSLVVSCKFFDETSKKWLTDGCISEISKNSSVVNCYCNHTTSFSSFIDVKVTLANEGGVIASIVIGCFLIFLTLIALVGVIVTCKKTPTKSRGIIPYFALISLLIELVFTYIIANSLSLAKNPNSMIVRQVSTMIASTFYCLSILNYLILSSRYIVFRYLYEIMAIFDEKEVDVLNEKKFKWIKLLFSSKTFSIIANLIVACVFIAFYVIFISLQQTAVISSSQYASIMAGSLFSFVLVMSLLVCVIHFFDIYMELRYVQLSTKLTLKDKKLVINPIKNYLIVNDNLAFRKEFIFFFTSIIFFIITYGLGFSLLVASNQGLSAAQIAFELLYNIMLIMSFGGLVSLVSIYELVKSKISGKHTKMKEESILEEDNQLNEILKNPTLCEIFKQFAKTEHSLENVIFWTKLAPVFESINNGNTPATTELCKHFEEWKATFIENNSPMELNISHNTKKSFHKIFESVRNNQQNDKEIKEVLSDLYCAIIMNIDDTFSRFVLSDSYESMNKKIELKENLGSTLKLKE</sequence>
<dbReference type="Gene3D" id="2.60.220.50">
    <property type="match status" value="1"/>
</dbReference>
<feature type="domain" description="RGS" evidence="8">
    <location>
        <begin position="1425"/>
        <end position="1455"/>
    </location>
</feature>
<proteinExistence type="predicted"/>
<keyword evidence="5" id="KW-1015">Disulfide bond</keyword>
<dbReference type="SUPFAM" id="SSF101898">
    <property type="entry name" value="NHL repeat"/>
    <property type="match status" value="1"/>
</dbReference>
<dbReference type="InterPro" id="IPR057244">
    <property type="entry name" value="GAIN_B"/>
</dbReference>
<dbReference type="GO" id="GO:0016020">
    <property type="term" value="C:membrane"/>
    <property type="evidence" value="ECO:0007669"/>
    <property type="project" value="UniProtKB-SubCell"/>
</dbReference>
<evidence type="ECO:0000256" key="7">
    <source>
        <dbReference type="SAM" id="SignalP"/>
    </source>
</evidence>
<evidence type="ECO:0000259" key="9">
    <source>
        <dbReference type="PROSITE" id="PS50221"/>
    </source>
</evidence>
<dbReference type="GeneID" id="8850751"/>
<dbReference type="OMA" id="VANAIFI"/>
<dbReference type="Proteomes" id="UP000006671">
    <property type="component" value="Unassembled WGS sequence"/>
</dbReference>
<dbReference type="InterPro" id="IPR011042">
    <property type="entry name" value="6-blade_b-propeller_TolB-like"/>
</dbReference>
<dbReference type="Gene3D" id="1.10.167.10">
    <property type="entry name" value="Regulator of G-protein Signalling 4, domain 2"/>
    <property type="match status" value="1"/>
</dbReference>
<gene>
    <name evidence="10" type="ORF">NAEGRDRAFT_80662</name>
</gene>
<comment type="subcellular location">
    <subcellularLocation>
        <location evidence="1">Membrane</location>
    </subcellularLocation>
</comment>
<dbReference type="SUPFAM" id="SSF48097">
    <property type="entry name" value="Regulator of G-protein signaling, RGS"/>
    <property type="match status" value="1"/>
</dbReference>
<dbReference type="PANTHER" id="PTHR46388:SF2">
    <property type="entry name" value="NHL REPEAT-CONTAINING PROTEIN 2"/>
    <property type="match status" value="1"/>
</dbReference>
<dbReference type="SUPFAM" id="SSF101908">
    <property type="entry name" value="Putative isomerase YbhE"/>
    <property type="match status" value="1"/>
</dbReference>
<evidence type="ECO:0000256" key="2">
    <source>
        <dbReference type="ARBA" id="ARBA00022692"/>
    </source>
</evidence>
<evidence type="ECO:0000313" key="10">
    <source>
        <dbReference type="EMBL" id="EFC41538.1"/>
    </source>
</evidence>
<dbReference type="Pfam" id="PF00615">
    <property type="entry name" value="RGS"/>
    <property type="match status" value="1"/>
</dbReference>